<feature type="signal peptide" evidence="2">
    <location>
        <begin position="1"/>
        <end position="29"/>
    </location>
</feature>
<dbReference type="Proteomes" id="UP000823786">
    <property type="component" value="Unassembled WGS sequence"/>
</dbReference>
<keyword evidence="2" id="KW-0732">Signal</keyword>
<feature type="transmembrane region" description="Helical" evidence="1">
    <location>
        <begin position="230"/>
        <end position="252"/>
    </location>
</feature>
<evidence type="ECO:0000256" key="1">
    <source>
        <dbReference type="SAM" id="Phobius"/>
    </source>
</evidence>
<dbReference type="Pfam" id="PF02931">
    <property type="entry name" value="Neur_chan_LBD"/>
    <property type="match status" value="1"/>
</dbReference>
<feature type="domain" description="Neurotransmitter-gated ion-channel ligand-binding" evidence="3">
    <location>
        <begin position="34"/>
        <end position="228"/>
    </location>
</feature>
<dbReference type="InterPro" id="IPR006202">
    <property type="entry name" value="Neur_chan_lig-bd"/>
</dbReference>
<name>A0ABS4EL41_9HYPH</name>
<protein>
    <recommendedName>
        <fullName evidence="3">Neurotransmitter-gated ion-channel ligand-binding domain-containing protein</fullName>
    </recommendedName>
</protein>
<evidence type="ECO:0000313" key="5">
    <source>
        <dbReference type="Proteomes" id="UP000823786"/>
    </source>
</evidence>
<dbReference type="CDD" id="cd18988">
    <property type="entry name" value="LGIC_ECD_bact"/>
    <property type="match status" value="1"/>
</dbReference>
<feature type="transmembrane region" description="Helical" evidence="1">
    <location>
        <begin position="305"/>
        <end position="326"/>
    </location>
</feature>
<evidence type="ECO:0000259" key="3">
    <source>
        <dbReference type="Pfam" id="PF02931"/>
    </source>
</evidence>
<organism evidence="4 5">
    <name type="scientific">Rhizobium herbae</name>
    <dbReference type="NCBI Taxonomy" id="508661"/>
    <lineage>
        <taxon>Bacteria</taxon>
        <taxon>Pseudomonadati</taxon>
        <taxon>Pseudomonadota</taxon>
        <taxon>Alphaproteobacteria</taxon>
        <taxon>Hyphomicrobiales</taxon>
        <taxon>Rhizobiaceae</taxon>
        <taxon>Rhizobium/Agrobacterium group</taxon>
        <taxon>Rhizobium</taxon>
    </lineage>
</organism>
<keyword evidence="1" id="KW-1133">Transmembrane helix</keyword>
<feature type="chain" id="PRO_5046149799" description="Neurotransmitter-gated ion-channel ligand-binding domain-containing protein" evidence="2">
    <location>
        <begin position="30"/>
        <end position="363"/>
    </location>
</feature>
<dbReference type="SUPFAM" id="SSF63712">
    <property type="entry name" value="Nicotinic receptor ligand binding domain-like"/>
    <property type="match status" value="1"/>
</dbReference>
<dbReference type="Gene3D" id="2.70.170.10">
    <property type="entry name" value="Neurotransmitter-gated ion-channel ligand-binding domain"/>
    <property type="match status" value="1"/>
</dbReference>
<evidence type="ECO:0000256" key="2">
    <source>
        <dbReference type="SAM" id="SignalP"/>
    </source>
</evidence>
<reference evidence="4 5" key="1">
    <citation type="submission" date="2021-03" db="EMBL/GenBank/DDBJ databases">
        <title>Genomic Encyclopedia of Type Strains, Phase IV (KMG-IV): sequencing the most valuable type-strain genomes for metagenomic binning, comparative biology and taxonomic classification.</title>
        <authorList>
            <person name="Goeker M."/>
        </authorList>
    </citation>
    <scope>NUCLEOTIDE SEQUENCE [LARGE SCALE GENOMIC DNA]</scope>
    <source>
        <strain evidence="4 5">DSM 26427</strain>
    </source>
</reference>
<dbReference type="PANTHER" id="PTHR18945">
    <property type="entry name" value="NEUROTRANSMITTER GATED ION CHANNEL"/>
    <property type="match status" value="1"/>
</dbReference>
<proteinExistence type="predicted"/>
<gene>
    <name evidence="4" type="ORF">J2Z75_002176</name>
</gene>
<accession>A0ABS4EL41</accession>
<dbReference type="EMBL" id="JAGGJV010000003">
    <property type="protein sequence ID" value="MBP1858668.1"/>
    <property type="molecule type" value="Genomic_DNA"/>
</dbReference>
<feature type="transmembrane region" description="Helical" evidence="1">
    <location>
        <begin position="264"/>
        <end position="285"/>
    </location>
</feature>
<dbReference type="InterPro" id="IPR036734">
    <property type="entry name" value="Neur_chan_lig-bd_sf"/>
</dbReference>
<evidence type="ECO:0000313" key="4">
    <source>
        <dbReference type="EMBL" id="MBP1858668.1"/>
    </source>
</evidence>
<feature type="transmembrane region" description="Helical" evidence="1">
    <location>
        <begin position="338"/>
        <end position="362"/>
    </location>
</feature>
<keyword evidence="1" id="KW-0812">Transmembrane</keyword>
<dbReference type="InterPro" id="IPR006201">
    <property type="entry name" value="Neur_channel"/>
</dbReference>
<keyword evidence="5" id="KW-1185">Reference proteome</keyword>
<sequence length="363" mass="39498">MRAIPTGIRAALRLLATVILAALANPAFAATDLPRGNGLPVIVQAAASFLTLESFDENAGTFRATVDVRLRWTDSRLARPGPDMGAPPETLRDSAAAARMREIWVPPVVLSNQNDETALSDYGLRIYPTGRVELLRRVTADFSVGVDVARFPFDRQNLVVDMAVSGLTIAEVALRFDQSDIDFSRPSANAILPGWSVGLVDLKNAPQPGWYNGTHARVSASLDIARQPGVVVASIFIPLFASLLIPLLAIWLNRMEDGVFQVDTYEMVNIIIGGLFAVIALNFTVYSSYAVLSSGDNTVNRLFALNYLTLASALFVNILFARFNVVGRLFGPYVQEQAYVTIMWTVPCLILALATAFMLVAYV</sequence>
<comment type="caution">
    <text evidence="4">The sequence shown here is derived from an EMBL/GenBank/DDBJ whole genome shotgun (WGS) entry which is preliminary data.</text>
</comment>
<keyword evidence="1" id="KW-0472">Membrane</keyword>
<dbReference type="RefSeq" id="WP_209851708.1">
    <property type="nucleotide sequence ID" value="NZ_JAGGJV010000003.1"/>
</dbReference>